<keyword evidence="2" id="KW-0472">Membrane</keyword>
<evidence type="ECO:0000313" key="5">
    <source>
        <dbReference type="EMBL" id="GAP28287.1"/>
    </source>
</evidence>
<dbReference type="NCBIfam" id="NF042915">
    <property type="entry name" value="MAB_1171c_fam"/>
    <property type="match status" value="1"/>
</dbReference>
<name>A0A0B8N2F7_9NOCA</name>
<dbReference type="EMBL" id="BBYQ01000031">
    <property type="protein sequence ID" value="GAP28287.1"/>
    <property type="molecule type" value="Genomic_DNA"/>
</dbReference>
<accession>A0A0B8N2F7</accession>
<feature type="transmembrane region" description="Helical" evidence="2">
    <location>
        <begin position="42"/>
        <end position="68"/>
    </location>
</feature>
<dbReference type="Proteomes" id="UP000180166">
    <property type="component" value="Chromosome"/>
</dbReference>
<feature type="transmembrane region" description="Helical" evidence="2">
    <location>
        <begin position="74"/>
        <end position="94"/>
    </location>
</feature>
<dbReference type="KEGG" id="nsr:NS506_02490"/>
<dbReference type="InterPro" id="IPR050039">
    <property type="entry name" value="MAB_1171c-like"/>
</dbReference>
<dbReference type="Proteomes" id="UP000037179">
    <property type="component" value="Unassembled WGS sequence"/>
</dbReference>
<dbReference type="InterPro" id="IPR046675">
    <property type="entry name" value="DUF6545"/>
</dbReference>
<protein>
    <recommendedName>
        <fullName evidence="3">DUF6545 domain-containing protein</fullName>
    </recommendedName>
</protein>
<dbReference type="RefSeq" id="WP_033087370.1">
    <property type="nucleotide sequence ID" value="NZ_AP017900.1"/>
</dbReference>
<feature type="region of interest" description="Disordered" evidence="1">
    <location>
        <begin position="326"/>
        <end position="345"/>
    </location>
</feature>
<organism evidence="5 6">
    <name type="scientific">Nocardia seriolae</name>
    <dbReference type="NCBI Taxonomy" id="37332"/>
    <lineage>
        <taxon>Bacteria</taxon>
        <taxon>Bacillati</taxon>
        <taxon>Actinomycetota</taxon>
        <taxon>Actinomycetes</taxon>
        <taxon>Mycobacteriales</taxon>
        <taxon>Nocardiaceae</taxon>
        <taxon>Nocardia</taxon>
    </lineage>
</organism>
<feature type="domain" description="DUF6545" evidence="3">
    <location>
        <begin position="250"/>
        <end position="363"/>
    </location>
</feature>
<reference evidence="4 7" key="3">
    <citation type="submission" date="2016-10" db="EMBL/GenBank/DDBJ databases">
        <title>Genome sequence of Nocardia seriolae strain EM150506, isolated from Anguila japonica.</title>
        <authorList>
            <person name="Han H.-J."/>
        </authorList>
    </citation>
    <scope>NUCLEOTIDE SEQUENCE [LARGE SCALE GENOMIC DNA]</scope>
    <source>
        <strain evidence="4 7">EM150506</strain>
    </source>
</reference>
<reference evidence="6" key="1">
    <citation type="submission" date="2015-07" db="EMBL/GenBank/DDBJ databases">
        <title>Nocardia seriolae U-1 whole genome shotgun sequence.</title>
        <authorList>
            <person name="Imajoh M."/>
            <person name="Fukumoto Y."/>
            <person name="Sukeda M."/>
            <person name="Yamane J."/>
            <person name="Yamasaki K."/>
            <person name="Shimizu M."/>
            <person name="Ohnishi K."/>
            <person name="Oshima S."/>
        </authorList>
    </citation>
    <scope>NUCLEOTIDE SEQUENCE [LARGE SCALE GENOMIC DNA]</scope>
    <source>
        <strain evidence="6">U-1</strain>
    </source>
</reference>
<keyword evidence="2" id="KW-0812">Transmembrane</keyword>
<evidence type="ECO:0000256" key="2">
    <source>
        <dbReference type="SAM" id="Phobius"/>
    </source>
</evidence>
<reference evidence="5 6" key="2">
    <citation type="journal article" date="2016" name="Genome Announc.">
        <title>Draft Genome Sequence of Erythromycin- and Oxytetracycline-Sensitive Nocardia seriolae Strain U-1 (NBRC 110359).</title>
        <authorList>
            <person name="Imajoh M."/>
            <person name="Sukeda M."/>
            <person name="Shimizu M."/>
            <person name="Yamane J."/>
            <person name="Ohnishi K."/>
            <person name="Oshima S."/>
        </authorList>
    </citation>
    <scope>NUCLEOTIDE SEQUENCE [LARGE SCALE GENOMIC DNA]</scope>
    <source>
        <strain evidence="5 6">U-1</strain>
    </source>
</reference>
<sequence>MPPYSSLPEAAAWPLWLLTATVTVLRLRWCRDSFGNRHINNALIGATLAWLLIIDSAQQAVVAVLPWLTPARQYQLANALMILVTAAAFLVVSAARQRNTPRPAPVYASAGLMGLGYLVLGSRVAAGGGLVLQYPGWEAAPMTVLFVIFPYACAILIVSASIQELRGRPPFGARVVSLLFLAIFSGLICSLTFGLTTSFVLASGHVNAFTEYAARTDRMAFVTDIIGFTPLAAIPLALRLIDAVRGDPAARAVRGLAVLWADLTRACPDVVQPRPTGADATYRLHRTVIEINDAILSLAPHVPLEKRTETADFGAVARALSAACDAKQTGSQPDPAAPRLDLPGGADLQSETRILSALAKEWSTCRPSPIRPGAYHS</sequence>
<keyword evidence="2" id="KW-1133">Transmembrane helix</keyword>
<dbReference type="Pfam" id="PF20182">
    <property type="entry name" value="DUF6545"/>
    <property type="match status" value="1"/>
</dbReference>
<gene>
    <name evidence="4" type="ORF">NS506_02490</name>
    <name evidence="5" type="ORF">NSK11_contig00031-0052</name>
</gene>
<feature type="transmembrane region" description="Helical" evidence="2">
    <location>
        <begin position="12"/>
        <end position="30"/>
    </location>
</feature>
<feature type="transmembrane region" description="Helical" evidence="2">
    <location>
        <begin position="175"/>
        <end position="201"/>
    </location>
</feature>
<evidence type="ECO:0000259" key="3">
    <source>
        <dbReference type="Pfam" id="PF20182"/>
    </source>
</evidence>
<proteinExistence type="predicted"/>
<feature type="transmembrane region" description="Helical" evidence="2">
    <location>
        <begin position="144"/>
        <end position="163"/>
    </location>
</feature>
<dbReference type="EMBL" id="CP017839">
    <property type="protein sequence ID" value="APA96554.1"/>
    <property type="molecule type" value="Genomic_DNA"/>
</dbReference>
<dbReference type="OrthoDB" id="4569949at2"/>
<evidence type="ECO:0000313" key="7">
    <source>
        <dbReference type="Proteomes" id="UP000180166"/>
    </source>
</evidence>
<evidence type="ECO:0000313" key="6">
    <source>
        <dbReference type="Proteomes" id="UP000037179"/>
    </source>
</evidence>
<feature type="transmembrane region" description="Helical" evidence="2">
    <location>
        <begin position="221"/>
        <end position="241"/>
    </location>
</feature>
<keyword evidence="6" id="KW-1185">Reference proteome</keyword>
<evidence type="ECO:0000256" key="1">
    <source>
        <dbReference type="SAM" id="MobiDB-lite"/>
    </source>
</evidence>
<dbReference type="GeneID" id="93373232"/>
<evidence type="ECO:0000313" key="4">
    <source>
        <dbReference type="EMBL" id="APA96554.1"/>
    </source>
</evidence>
<dbReference type="AlphaFoldDB" id="A0A0B8N2F7"/>
<feature type="transmembrane region" description="Helical" evidence="2">
    <location>
        <begin position="106"/>
        <end position="132"/>
    </location>
</feature>